<dbReference type="Proteomes" id="UP000660729">
    <property type="component" value="Unassembled WGS sequence"/>
</dbReference>
<reference evidence="2" key="1">
    <citation type="submission" date="2020-04" db="EMBL/GenBank/DDBJ databases">
        <title>Draft genome resource of the tomato pathogen Pseudocercospora fuligena.</title>
        <authorList>
            <person name="Zaccaron A."/>
        </authorList>
    </citation>
    <scope>NUCLEOTIDE SEQUENCE</scope>
    <source>
        <strain evidence="2">PF001</strain>
    </source>
</reference>
<name>A0A8H6RVD3_9PEZI</name>
<proteinExistence type="predicted"/>
<feature type="region of interest" description="Disordered" evidence="1">
    <location>
        <begin position="184"/>
        <end position="230"/>
    </location>
</feature>
<dbReference type="AlphaFoldDB" id="A0A8H6RVD3"/>
<dbReference type="OrthoDB" id="10383272at2759"/>
<feature type="compositionally biased region" description="Polar residues" evidence="1">
    <location>
        <begin position="184"/>
        <end position="195"/>
    </location>
</feature>
<keyword evidence="3" id="KW-1185">Reference proteome</keyword>
<accession>A0A8H6RVD3</accession>
<protein>
    <submittedName>
        <fullName evidence="2">Uncharacterized protein</fullName>
    </submittedName>
</protein>
<sequence>MHLVKNDDGAIIHQIPAECAVCRKAREKHVLVTDVIDKINDTRLDRDLVVEEHKQKLEELEQLCRHAVLKVRKPNLPRRQDIPRASPLVPALDKRQTGDCVVDGLSVDTGHRLPTKRMLIGYEPRQKLTDSGGSSEVYGLVSVGEACFRLNGFYHMQGTAPTASETLQLARQNLRELLVGKAMSRQNSSGAQKSGSGPADKSRQPVGQGVHRRDSVIEQARHDMCISGSP</sequence>
<organism evidence="2 3">
    <name type="scientific">Pseudocercospora fuligena</name>
    <dbReference type="NCBI Taxonomy" id="685502"/>
    <lineage>
        <taxon>Eukaryota</taxon>
        <taxon>Fungi</taxon>
        <taxon>Dikarya</taxon>
        <taxon>Ascomycota</taxon>
        <taxon>Pezizomycotina</taxon>
        <taxon>Dothideomycetes</taxon>
        <taxon>Dothideomycetidae</taxon>
        <taxon>Mycosphaerellales</taxon>
        <taxon>Mycosphaerellaceae</taxon>
        <taxon>Pseudocercospora</taxon>
    </lineage>
</organism>
<evidence type="ECO:0000256" key="1">
    <source>
        <dbReference type="SAM" id="MobiDB-lite"/>
    </source>
</evidence>
<gene>
    <name evidence="2" type="ORF">HII31_00309</name>
</gene>
<comment type="caution">
    <text evidence="2">The sequence shown here is derived from an EMBL/GenBank/DDBJ whole genome shotgun (WGS) entry which is preliminary data.</text>
</comment>
<dbReference type="EMBL" id="JABCIY010000001">
    <property type="protein sequence ID" value="KAF7198570.1"/>
    <property type="molecule type" value="Genomic_DNA"/>
</dbReference>
<feature type="compositionally biased region" description="Basic and acidic residues" evidence="1">
    <location>
        <begin position="211"/>
        <end position="224"/>
    </location>
</feature>
<evidence type="ECO:0000313" key="2">
    <source>
        <dbReference type="EMBL" id="KAF7198570.1"/>
    </source>
</evidence>
<evidence type="ECO:0000313" key="3">
    <source>
        <dbReference type="Proteomes" id="UP000660729"/>
    </source>
</evidence>